<feature type="region of interest" description="Disordered" evidence="1">
    <location>
        <begin position="1"/>
        <end position="58"/>
    </location>
</feature>
<proteinExistence type="predicted"/>
<dbReference type="Gramene" id="Zm00001eb094720_T001">
    <property type="protein sequence ID" value="Zm00001eb094720_P001"/>
    <property type="gene ID" value="Zm00001eb094720"/>
</dbReference>
<feature type="compositionally biased region" description="Basic and acidic residues" evidence="1">
    <location>
        <begin position="43"/>
        <end position="58"/>
    </location>
</feature>
<reference evidence="3" key="1">
    <citation type="submission" date="2015-12" db="EMBL/GenBank/DDBJ databases">
        <title>Update maize B73 reference genome by single molecule sequencing technologies.</title>
        <authorList>
            <consortium name="Maize Genome Sequencing Project"/>
            <person name="Ware D."/>
        </authorList>
    </citation>
    <scope>NUCLEOTIDE SEQUENCE [LARGE SCALE GENOMIC DNA]</scope>
    <source>
        <strain evidence="3">cv. B73</strain>
    </source>
</reference>
<evidence type="ECO:0000313" key="2">
    <source>
        <dbReference type="EnsemblPlants" id="Zm00001eb094720_P001"/>
    </source>
</evidence>
<evidence type="ECO:0000256" key="1">
    <source>
        <dbReference type="SAM" id="MobiDB-lite"/>
    </source>
</evidence>
<reference evidence="2" key="2">
    <citation type="submission" date="2019-07" db="EMBL/GenBank/DDBJ databases">
        <authorList>
            <person name="Seetharam A."/>
            <person name="Woodhouse M."/>
            <person name="Cannon E."/>
        </authorList>
    </citation>
    <scope>NUCLEOTIDE SEQUENCE [LARGE SCALE GENOMIC DNA]</scope>
    <source>
        <strain evidence="2">cv. B73</strain>
    </source>
</reference>
<organism evidence="2 3">
    <name type="scientific">Zea mays</name>
    <name type="common">Maize</name>
    <dbReference type="NCBI Taxonomy" id="4577"/>
    <lineage>
        <taxon>Eukaryota</taxon>
        <taxon>Viridiplantae</taxon>
        <taxon>Streptophyta</taxon>
        <taxon>Embryophyta</taxon>
        <taxon>Tracheophyta</taxon>
        <taxon>Spermatophyta</taxon>
        <taxon>Magnoliopsida</taxon>
        <taxon>Liliopsida</taxon>
        <taxon>Poales</taxon>
        <taxon>Poaceae</taxon>
        <taxon>PACMAD clade</taxon>
        <taxon>Panicoideae</taxon>
        <taxon>Andropogonodae</taxon>
        <taxon>Andropogoneae</taxon>
        <taxon>Tripsacinae</taxon>
        <taxon>Zea</taxon>
    </lineage>
</organism>
<evidence type="ECO:0000313" key="3">
    <source>
        <dbReference type="Proteomes" id="UP000007305"/>
    </source>
</evidence>
<dbReference type="InParanoid" id="A0A804ML56"/>
<dbReference type="EnsemblPlants" id="Zm00001eb094720_T001">
    <property type="protein sequence ID" value="Zm00001eb094720_P001"/>
    <property type="gene ID" value="Zm00001eb094720"/>
</dbReference>
<keyword evidence="3" id="KW-1185">Reference proteome</keyword>
<accession>A0A804ML56</accession>
<dbReference type="AlphaFoldDB" id="A0A804ML56"/>
<reference evidence="2" key="3">
    <citation type="submission" date="2021-05" db="UniProtKB">
        <authorList>
            <consortium name="EnsemblPlants"/>
        </authorList>
    </citation>
    <scope>IDENTIFICATION</scope>
    <source>
        <strain evidence="2">cv. B73</strain>
    </source>
</reference>
<protein>
    <submittedName>
        <fullName evidence="2">Uncharacterized protein</fullName>
    </submittedName>
</protein>
<sequence length="120" mass="13729">MGELRGTQAELEPGTRRAEEGDEQSAQRRMHSAGQNRARGARRCAEGLERRSNRRSEGLHHALLHAIVACLYGYSRRLELPQRRWLLRCSAPSVPPQQRCDATTDGSGQRWRPSELTRRR</sequence>
<feature type="region of interest" description="Disordered" evidence="1">
    <location>
        <begin position="92"/>
        <end position="120"/>
    </location>
</feature>
<dbReference type="Proteomes" id="UP000007305">
    <property type="component" value="Chromosome 2"/>
</dbReference>
<name>A0A804ML56_MAIZE</name>